<comment type="caution">
    <text evidence="10">The sequence shown here is derived from an EMBL/GenBank/DDBJ whole genome shotgun (WGS) entry which is preliminary data.</text>
</comment>
<dbReference type="OrthoDB" id="118550at2759"/>
<dbReference type="InterPro" id="IPR001005">
    <property type="entry name" value="SANT/Myb"/>
</dbReference>
<dbReference type="AlphaFoldDB" id="A0A9D5H848"/>
<protein>
    <submittedName>
        <fullName evidence="10">Uncharacterized protein</fullName>
    </submittedName>
</protein>
<dbReference type="PANTHER" id="PTHR12802">
    <property type="entry name" value="SWI/SNF COMPLEX-RELATED"/>
    <property type="match status" value="1"/>
</dbReference>
<dbReference type="CDD" id="cd00167">
    <property type="entry name" value="SANT"/>
    <property type="match status" value="1"/>
</dbReference>
<dbReference type="Pfam" id="PF00249">
    <property type="entry name" value="Myb_DNA-binding"/>
    <property type="match status" value="1"/>
</dbReference>
<dbReference type="FunFam" id="1.10.10.60:FF:000023">
    <property type="entry name" value="protein REVEILLE 6 isoform X1"/>
    <property type="match status" value="1"/>
</dbReference>
<accession>A0A9D5H848</accession>
<dbReference type="NCBIfam" id="TIGR01557">
    <property type="entry name" value="myb_SHAQKYF"/>
    <property type="match status" value="1"/>
</dbReference>
<dbReference type="InterPro" id="IPR017930">
    <property type="entry name" value="Myb_dom"/>
</dbReference>
<dbReference type="GO" id="GO:0003677">
    <property type="term" value="F:DNA binding"/>
    <property type="evidence" value="ECO:0007669"/>
    <property type="project" value="UniProtKB-KW"/>
</dbReference>
<proteinExistence type="predicted"/>
<dbReference type="PROSITE" id="PS51293">
    <property type="entry name" value="SANT"/>
    <property type="match status" value="1"/>
</dbReference>
<reference evidence="10" key="2">
    <citation type="journal article" date="2022" name="Hortic Res">
        <title>The genome of Dioscorea zingiberensis sheds light on the biosynthesis, origin and evolution of the medicinally important diosgenin saponins.</title>
        <authorList>
            <person name="Li Y."/>
            <person name="Tan C."/>
            <person name="Li Z."/>
            <person name="Guo J."/>
            <person name="Li S."/>
            <person name="Chen X."/>
            <person name="Wang C."/>
            <person name="Dai X."/>
            <person name="Yang H."/>
            <person name="Song W."/>
            <person name="Hou L."/>
            <person name="Xu J."/>
            <person name="Tong Z."/>
            <person name="Xu A."/>
            <person name="Yuan X."/>
            <person name="Wang W."/>
            <person name="Yang Q."/>
            <person name="Chen L."/>
            <person name="Sun Z."/>
            <person name="Wang K."/>
            <person name="Pan B."/>
            <person name="Chen J."/>
            <person name="Bao Y."/>
            <person name="Liu F."/>
            <person name="Qi X."/>
            <person name="Gang D.R."/>
            <person name="Wen J."/>
            <person name="Li J."/>
        </authorList>
    </citation>
    <scope>NUCLEOTIDE SEQUENCE</scope>
    <source>
        <strain evidence="10">Dzin_1.0</strain>
    </source>
</reference>
<dbReference type="PANTHER" id="PTHR12802:SF175">
    <property type="entry name" value="PROTEIN REVEILLE 2"/>
    <property type="match status" value="1"/>
</dbReference>
<feature type="compositionally biased region" description="Basic residues" evidence="6">
    <location>
        <begin position="127"/>
        <end position="137"/>
    </location>
</feature>
<evidence type="ECO:0000256" key="3">
    <source>
        <dbReference type="ARBA" id="ARBA00023125"/>
    </source>
</evidence>
<dbReference type="PROSITE" id="PS50090">
    <property type="entry name" value="MYB_LIKE"/>
    <property type="match status" value="1"/>
</dbReference>
<dbReference type="GO" id="GO:0005634">
    <property type="term" value="C:nucleus"/>
    <property type="evidence" value="ECO:0007669"/>
    <property type="project" value="UniProtKB-SubCell"/>
</dbReference>
<feature type="region of interest" description="Disordered" evidence="6">
    <location>
        <begin position="385"/>
        <end position="408"/>
    </location>
</feature>
<name>A0A9D5H848_9LILI</name>
<feature type="region of interest" description="Disordered" evidence="6">
    <location>
        <begin position="161"/>
        <end position="221"/>
    </location>
</feature>
<dbReference type="InterPro" id="IPR009057">
    <property type="entry name" value="Homeodomain-like_sf"/>
</dbReference>
<feature type="compositionally biased region" description="Polar residues" evidence="6">
    <location>
        <begin position="191"/>
        <end position="221"/>
    </location>
</feature>
<feature type="compositionally biased region" description="Low complexity" evidence="6">
    <location>
        <begin position="176"/>
        <end position="190"/>
    </location>
</feature>
<feature type="compositionally biased region" description="Low complexity" evidence="6">
    <location>
        <begin position="392"/>
        <end position="403"/>
    </location>
</feature>
<sequence>MKEKVGSAILSSTEISMDRMHVDVQVSCASGLQSKDLVASMDEHVPKVRKPYTITKQREKWTEEEHNKFLEALKLYGRAWRRIEEHIGTKTAVQIRSHAQKFFTKVVRESASSNVASVKSIEIPPPRPKRKPMHPYPRKLGIPSAKILFPERQAWSISTNLPLPEQEKGSPTSVLSAIGSDASGSSGSNSPNRCTSPISSASGSNPDGSFNDQENGIGSCSVSVEKQGTPLAFSLSAKLTADDTSVMELDSGVDDVFPSKEGLSEQTQLTSLKLFGKTVMVADNQKPLQALKLSPADDIESHQRSTGIRSEISDQQVLHNTAWNPWPVGIPPMFFCPPLPLHPVHSADASSPPLPLWWPFYGGLPFQEINSEENSPKYVAEAPDRIETQKESSWSGSDATSGSEVVDSQIAADSKEEMELLSTSKLKPSVNSAFRSLNSSIGISSKGFMPYKRCIATKEIQHQQMACEEEDGRRVELCL</sequence>
<gene>
    <name evidence="10" type="ORF">J5N97_023685</name>
</gene>
<keyword evidence="11" id="KW-1185">Reference proteome</keyword>
<evidence type="ECO:0000313" key="11">
    <source>
        <dbReference type="Proteomes" id="UP001085076"/>
    </source>
</evidence>
<evidence type="ECO:0000256" key="4">
    <source>
        <dbReference type="ARBA" id="ARBA00023163"/>
    </source>
</evidence>
<evidence type="ECO:0000313" key="10">
    <source>
        <dbReference type="EMBL" id="KAJ0966768.1"/>
    </source>
</evidence>
<evidence type="ECO:0000259" key="8">
    <source>
        <dbReference type="PROSITE" id="PS51293"/>
    </source>
</evidence>
<evidence type="ECO:0000256" key="2">
    <source>
        <dbReference type="ARBA" id="ARBA00023015"/>
    </source>
</evidence>
<evidence type="ECO:0000259" key="9">
    <source>
        <dbReference type="PROSITE" id="PS51294"/>
    </source>
</evidence>
<keyword evidence="3" id="KW-0238">DNA-binding</keyword>
<evidence type="ECO:0000256" key="1">
    <source>
        <dbReference type="ARBA" id="ARBA00004123"/>
    </source>
</evidence>
<evidence type="ECO:0000259" key="7">
    <source>
        <dbReference type="PROSITE" id="PS50090"/>
    </source>
</evidence>
<dbReference type="EMBL" id="JAGGNH010000007">
    <property type="protein sequence ID" value="KAJ0966768.1"/>
    <property type="molecule type" value="Genomic_DNA"/>
</dbReference>
<feature type="region of interest" description="Disordered" evidence="6">
    <location>
        <begin position="114"/>
        <end position="139"/>
    </location>
</feature>
<dbReference type="Gene3D" id="1.10.10.60">
    <property type="entry name" value="Homeodomain-like"/>
    <property type="match status" value="1"/>
</dbReference>
<keyword evidence="2" id="KW-0805">Transcription regulation</keyword>
<dbReference type="SUPFAM" id="SSF46689">
    <property type="entry name" value="Homeodomain-like"/>
    <property type="match status" value="1"/>
</dbReference>
<keyword evidence="4" id="KW-0804">Transcription</keyword>
<dbReference type="GO" id="GO:0010468">
    <property type="term" value="P:regulation of gene expression"/>
    <property type="evidence" value="ECO:0007669"/>
    <property type="project" value="UniProtKB-ARBA"/>
</dbReference>
<dbReference type="PROSITE" id="PS51294">
    <property type="entry name" value="HTH_MYB"/>
    <property type="match status" value="1"/>
</dbReference>
<evidence type="ECO:0000256" key="6">
    <source>
        <dbReference type="SAM" id="MobiDB-lite"/>
    </source>
</evidence>
<feature type="domain" description="HTH myb-type" evidence="9">
    <location>
        <begin position="53"/>
        <end position="107"/>
    </location>
</feature>
<feature type="domain" description="Myb-like" evidence="7">
    <location>
        <begin position="53"/>
        <end position="103"/>
    </location>
</feature>
<keyword evidence="5" id="KW-0539">Nucleus</keyword>
<comment type="subcellular location">
    <subcellularLocation>
        <location evidence="1">Nucleus</location>
    </subcellularLocation>
</comment>
<organism evidence="10 11">
    <name type="scientific">Dioscorea zingiberensis</name>
    <dbReference type="NCBI Taxonomy" id="325984"/>
    <lineage>
        <taxon>Eukaryota</taxon>
        <taxon>Viridiplantae</taxon>
        <taxon>Streptophyta</taxon>
        <taxon>Embryophyta</taxon>
        <taxon>Tracheophyta</taxon>
        <taxon>Spermatophyta</taxon>
        <taxon>Magnoliopsida</taxon>
        <taxon>Liliopsida</taxon>
        <taxon>Dioscoreales</taxon>
        <taxon>Dioscoreaceae</taxon>
        <taxon>Dioscorea</taxon>
    </lineage>
</organism>
<dbReference type="Proteomes" id="UP001085076">
    <property type="component" value="Miscellaneous, Linkage group lg07"/>
</dbReference>
<dbReference type="SMART" id="SM00717">
    <property type="entry name" value="SANT"/>
    <property type="match status" value="1"/>
</dbReference>
<dbReference type="InterPro" id="IPR006447">
    <property type="entry name" value="Myb_dom_plants"/>
</dbReference>
<reference evidence="10" key="1">
    <citation type="submission" date="2021-03" db="EMBL/GenBank/DDBJ databases">
        <authorList>
            <person name="Li Z."/>
            <person name="Yang C."/>
        </authorList>
    </citation>
    <scope>NUCLEOTIDE SEQUENCE</scope>
    <source>
        <strain evidence="10">Dzin_1.0</strain>
        <tissue evidence="10">Leaf</tissue>
    </source>
</reference>
<feature type="domain" description="SANT" evidence="8">
    <location>
        <begin position="56"/>
        <end position="107"/>
    </location>
</feature>
<dbReference type="InterPro" id="IPR017884">
    <property type="entry name" value="SANT_dom"/>
</dbReference>
<evidence type="ECO:0000256" key="5">
    <source>
        <dbReference type="ARBA" id="ARBA00023242"/>
    </source>
</evidence>